<evidence type="ECO:0000313" key="5">
    <source>
        <dbReference type="EMBL" id="NBC69897.1"/>
    </source>
</evidence>
<accession>A0A7X4YP46</accession>
<protein>
    <submittedName>
        <fullName evidence="5">Glycosyltransferase</fullName>
    </submittedName>
</protein>
<organism evidence="5 6">
    <name type="scientific">Paenibacillus sacheonensis</name>
    <dbReference type="NCBI Taxonomy" id="742054"/>
    <lineage>
        <taxon>Bacteria</taxon>
        <taxon>Bacillati</taxon>
        <taxon>Bacillota</taxon>
        <taxon>Bacilli</taxon>
        <taxon>Bacillales</taxon>
        <taxon>Paenibacillaceae</taxon>
        <taxon>Paenibacillus</taxon>
    </lineage>
</organism>
<keyword evidence="6" id="KW-1185">Reference proteome</keyword>
<reference evidence="5 6" key="1">
    <citation type="submission" date="2020-01" db="EMBL/GenBank/DDBJ databases">
        <title>Paenibacillus soybeanensis sp. nov. isolated from the nodules of soybean (Glycine max(L.) Merr).</title>
        <authorList>
            <person name="Wang H."/>
        </authorList>
    </citation>
    <scope>NUCLEOTIDE SEQUENCE [LARGE SCALE GENOMIC DNA]</scope>
    <source>
        <strain evidence="5 6">DSM 23054</strain>
    </source>
</reference>
<gene>
    <name evidence="5" type="ORF">GT003_12935</name>
</gene>
<dbReference type="GO" id="GO:0016757">
    <property type="term" value="F:glycosyltransferase activity"/>
    <property type="evidence" value="ECO:0007669"/>
    <property type="project" value="UniProtKB-KW"/>
</dbReference>
<dbReference type="PANTHER" id="PTHR43685">
    <property type="entry name" value="GLYCOSYLTRANSFERASE"/>
    <property type="match status" value="1"/>
</dbReference>
<name>A0A7X4YP46_9BACL</name>
<dbReference type="SUPFAM" id="SSF53448">
    <property type="entry name" value="Nucleotide-diphospho-sugar transferases"/>
    <property type="match status" value="1"/>
</dbReference>
<dbReference type="EMBL" id="JAAAMU010000005">
    <property type="protein sequence ID" value="NBC69897.1"/>
    <property type="molecule type" value="Genomic_DNA"/>
</dbReference>
<dbReference type="Proteomes" id="UP000558113">
    <property type="component" value="Unassembled WGS sequence"/>
</dbReference>
<dbReference type="InterPro" id="IPR050834">
    <property type="entry name" value="Glycosyltransf_2"/>
</dbReference>
<dbReference type="AlphaFoldDB" id="A0A7X4YP46"/>
<evidence type="ECO:0000256" key="2">
    <source>
        <dbReference type="ARBA" id="ARBA00022676"/>
    </source>
</evidence>
<dbReference type="InterPro" id="IPR029044">
    <property type="entry name" value="Nucleotide-diphossugar_trans"/>
</dbReference>
<keyword evidence="3 5" id="KW-0808">Transferase</keyword>
<evidence type="ECO:0000313" key="6">
    <source>
        <dbReference type="Proteomes" id="UP000558113"/>
    </source>
</evidence>
<dbReference type="PANTHER" id="PTHR43685:SF5">
    <property type="entry name" value="GLYCOSYLTRANSFERASE EPSE-RELATED"/>
    <property type="match status" value="1"/>
</dbReference>
<evidence type="ECO:0000256" key="1">
    <source>
        <dbReference type="ARBA" id="ARBA00006739"/>
    </source>
</evidence>
<dbReference type="RefSeq" id="WP_161698168.1">
    <property type="nucleotide sequence ID" value="NZ_JAAAMU010000005.1"/>
</dbReference>
<feature type="domain" description="Glycosyltransferase 2-like" evidence="4">
    <location>
        <begin position="6"/>
        <end position="170"/>
    </location>
</feature>
<dbReference type="OrthoDB" id="9815829at2"/>
<dbReference type="Pfam" id="PF00535">
    <property type="entry name" value="Glycos_transf_2"/>
    <property type="match status" value="1"/>
</dbReference>
<proteinExistence type="inferred from homology"/>
<comment type="similarity">
    <text evidence="1">Belongs to the glycosyltransferase 2 family.</text>
</comment>
<sequence>MNELVSVIMTTYNEKLEWIEESLNSLLAQSYRNIEIIIVVDRPDDANIIALLHNYQRNYPHITVIVNEKNIGLARSLNKAFKFSSGVFLARMDADDISKPTRIEKQIQTLYEHPEIQLVSSNCEYIDENGEIIGQQNIGSKSEDQIRRGLKYINFLIHPSWLMRREVYEQLNGYREFECSQDYDFLLRMISHNFKIALSEQRLIKYRQRRNSLSSSRGFKQYLISKYIKKLHLEREKTGNDSFSLESLNLYLAGNQISVNDETFNNSLYKFIALRDASSKILKVKGILRCLFFSVYSRDLLINSLLFKIVVKI</sequence>
<evidence type="ECO:0000259" key="4">
    <source>
        <dbReference type="Pfam" id="PF00535"/>
    </source>
</evidence>
<dbReference type="Gene3D" id="3.90.550.10">
    <property type="entry name" value="Spore Coat Polysaccharide Biosynthesis Protein SpsA, Chain A"/>
    <property type="match status" value="1"/>
</dbReference>
<comment type="caution">
    <text evidence="5">The sequence shown here is derived from an EMBL/GenBank/DDBJ whole genome shotgun (WGS) entry which is preliminary data.</text>
</comment>
<dbReference type="InterPro" id="IPR001173">
    <property type="entry name" value="Glyco_trans_2-like"/>
</dbReference>
<evidence type="ECO:0000256" key="3">
    <source>
        <dbReference type="ARBA" id="ARBA00022679"/>
    </source>
</evidence>
<keyword evidence="2" id="KW-0328">Glycosyltransferase</keyword>